<dbReference type="AlphaFoldDB" id="A0A0A1VTE0"/>
<dbReference type="EMBL" id="BBPA01000033">
    <property type="protein sequence ID" value="GAL93082.1"/>
    <property type="molecule type" value="Genomic_DNA"/>
</dbReference>
<evidence type="ECO:0000313" key="3">
    <source>
        <dbReference type="Proteomes" id="UP000030321"/>
    </source>
</evidence>
<keyword evidence="2" id="KW-0489">Methyltransferase</keyword>
<feature type="domain" description="Methyltransferase FkbM" evidence="1">
    <location>
        <begin position="92"/>
        <end position="227"/>
    </location>
</feature>
<dbReference type="InterPro" id="IPR052514">
    <property type="entry name" value="SAM-dependent_MTase"/>
</dbReference>
<dbReference type="Proteomes" id="UP000030321">
    <property type="component" value="Unassembled WGS sequence"/>
</dbReference>
<dbReference type="Pfam" id="PF05050">
    <property type="entry name" value="Methyltransf_21"/>
    <property type="match status" value="1"/>
</dbReference>
<proteinExistence type="predicted"/>
<dbReference type="PANTHER" id="PTHR34203">
    <property type="entry name" value="METHYLTRANSFERASE, FKBM FAMILY PROTEIN"/>
    <property type="match status" value="1"/>
</dbReference>
<gene>
    <name evidence="2" type="ORF">N44_01769</name>
</gene>
<dbReference type="Gene3D" id="3.40.50.150">
    <property type="entry name" value="Vaccinia Virus protein VP39"/>
    <property type="match status" value="1"/>
</dbReference>
<evidence type="ECO:0000313" key="2">
    <source>
        <dbReference type="EMBL" id="GAL93082.1"/>
    </source>
</evidence>
<comment type="caution">
    <text evidence="2">The sequence shown here is derived from an EMBL/GenBank/DDBJ whole genome shotgun (WGS) entry which is preliminary data.</text>
</comment>
<name>A0A0A1VTE0_MICAE</name>
<reference evidence="3" key="1">
    <citation type="journal article" date="2015" name="Genome">
        <title>Whole Genome Sequence of the Non-Microcystin-Producing Microcystis aeruginosa Strain NIES-44.</title>
        <authorList>
            <person name="Okano K."/>
            <person name="Miyata N."/>
            <person name="Ozaki Y."/>
        </authorList>
    </citation>
    <scope>NUCLEOTIDE SEQUENCE [LARGE SCALE GENOMIC DNA]</scope>
    <source>
        <strain evidence="3">NIES-44</strain>
    </source>
</reference>
<organism evidence="2 3">
    <name type="scientific">Microcystis aeruginosa NIES-44</name>
    <dbReference type="NCBI Taxonomy" id="449439"/>
    <lineage>
        <taxon>Bacteria</taxon>
        <taxon>Bacillati</taxon>
        <taxon>Cyanobacteriota</taxon>
        <taxon>Cyanophyceae</taxon>
        <taxon>Oscillatoriophycideae</taxon>
        <taxon>Chroococcales</taxon>
        <taxon>Microcystaceae</taxon>
        <taxon>Microcystis</taxon>
    </lineage>
</organism>
<keyword evidence="2" id="KW-0808">Transferase</keyword>
<dbReference type="GO" id="GO:0032259">
    <property type="term" value="P:methylation"/>
    <property type="evidence" value="ECO:0007669"/>
    <property type="project" value="UniProtKB-KW"/>
</dbReference>
<dbReference type="InterPro" id="IPR006342">
    <property type="entry name" value="FkbM_mtfrase"/>
</dbReference>
<sequence>MFKETTYLHKFSYFLGLVREIGGWDFLYRYVVRAFYKITKLNQKMVLFNNVEMTLPYDSRFGTEIFLKGSKLDWGSEIILHRFLDINKDFIDVGANIGYYSLLAAPLSNQVYAFEPDPRMVEHLKRNLSQFQNCHVLEEALFSEPGTMDLNLNSMPELNSLVRYSPQEKKVTVKVNTLDKLMSDYPLLSVSCIKTDAEGADFDILMGGKNLLIRDQPLVLSEIYPTKKLLEFIKSIEFTCFAFVKSKDENGDNCLPKFIKIETKPTNFRIKMIFLVPNRLLSRFEDLKDV</sequence>
<dbReference type="InterPro" id="IPR029063">
    <property type="entry name" value="SAM-dependent_MTases_sf"/>
</dbReference>
<dbReference type="RefSeq" id="WP_045358770.1">
    <property type="nucleotide sequence ID" value="NZ_BBPA01000033.1"/>
</dbReference>
<protein>
    <submittedName>
        <fullName evidence="2">Methyltransferase FkbM</fullName>
    </submittedName>
</protein>
<dbReference type="GO" id="GO:0008168">
    <property type="term" value="F:methyltransferase activity"/>
    <property type="evidence" value="ECO:0007669"/>
    <property type="project" value="UniProtKB-KW"/>
</dbReference>
<dbReference type="PANTHER" id="PTHR34203:SF15">
    <property type="entry name" value="SLL1173 PROTEIN"/>
    <property type="match status" value="1"/>
</dbReference>
<dbReference type="NCBIfam" id="TIGR01444">
    <property type="entry name" value="fkbM_fam"/>
    <property type="match status" value="1"/>
</dbReference>
<accession>A0A0A1VTE0</accession>
<dbReference type="SUPFAM" id="SSF53335">
    <property type="entry name" value="S-adenosyl-L-methionine-dependent methyltransferases"/>
    <property type="match status" value="1"/>
</dbReference>
<dbReference type="CDD" id="cd02440">
    <property type="entry name" value="AdoMet_MTases"/>
    <property type="match status" value="1"/>
</dbReference>
<evidence type="ECO:0000259" key="1">
    <source>
        <dbReference type="Pfam" id="PF05050"/>
    </source>
</evidence>